<dbReference type="EMBL" id="JAUDEA010000001">
    <property type="protein sequence ID" value="MDM8270213.1"/>
    <property type="molecule type" value="Genomic_DNA"/>
</dbReference>
<dbReference type="Proteomes" id="UP001529256">
    <property type="component" value="Unassembled WGS sequence"/>
</dbReference>
<keyword evidence="2" id="KW-1185">Reference proteome</keyword>
<proteinExistence type="predicted"/>
<sequence>MNTFNLAASAESGQPLDVLDFVDSPAVRAHWEKIGWNPSPIEASFIIWNSHKRTIAEKHAAWRSLIETTPDAIFPKHMLYLAGGSLHAFLEAYMRIEEQLLDDLRSSEPGEACCWIVQKREVRYRYDAYVRPSFERAIRKLRDCIDEEDWGLKDDRFILTKRYFADDSDEEDYDSDVSVLVSPDLEPISFVDDRSPRLTQEEKDILCPGFEDMWFNFTLPFKRGDILVHHSRIYGDESHFVLDHDATLDPARDDDARILRLRKERGDYTDMLVRGHWVDEVDGVVWFRGGFHDLLSLEPYDGELGGFERKLEPLSRFSRGEIDLKRCLQECEALDAQARKELEVEPRKTQLEHVRCIYGTWSPELHDAVLPPELLDLLG</sequence>
<organism evidence="1 2">
    <name type="scientific">Thermophilibacter provencensis</name>
    <dbReference type="NCBI Taxonomy" id="1852386"/>
    <lineage>
        <taxon>Bacteria</taxon>
        <taxon>Bacillati</taxon>
        <taxon>Actinomycetota</taxon>
        <taxon>Coriobacteriia</taxon>
        <taxon>Coriobacteriales</taxon>
        <taxon>Atopobiaceae</taxon>
        <taxon>Thermophilibacter</taxon>
    </lineage>
</organism>
<name>A0ABT7V0S3_9ACTN</name>
<evidence type="ECO:0000313" key="2">
    <source>
        <dbReference type="Proteomes" id="UP001529256"/>
    </source>
</evidence>
<reference evidence="1 2" key="2">
    <citation type="submission" date="2023-06" db="EMBL/GenBank/DDBJ databases">
        <title>Identification and characterization of horizontal gene transfer across gut microbiota members of farm animals based on homology search.</title>
        <authorList>
            <person name="Schwarzerova J."/>
            <person name="Nykrynova M."/>
            <person name="Jureckova K."/>
            <person name="Cejkova D."/>
            <person name="Rychlik I."/>
        </authorList>
    </citation>
    <scope>NUCLEOTIDE SEQUENCE [LARGE SCALE GENOMIC DNA]</scope>
    <source>
        <strain evidence="1 2">153_Feed</strain>
    </source>
</reference>
<protein>
    <submittedName>
        <fullName evidence="1">Uncharacterized protein</fullName>
    </submittedName>
</protein>
<comment type="caution">
    <text evidence="1">The sequence shown here is derived from an EMBL/GenBank/DDBJ whole genome shotgun (WGS) entry which is preliminary data.</text>
</comment>
<accession>A0ABT7V0S3</accession>
<dbReference type="RefSeq" id="WP_289510316.1">
    <property type="nucleotide sequence ID" value="NZ_JAUDEA010000001.1"/>
</dbReference>
<gene>
    <name evidence="1" type="ORF">QUW25_00710</name>
</gene>
<evidence type="ECO:0000313" key="1">
    <source>
        <dbReference type="EMBL" id="MDM8270213.1"/>
    </source>
</evidence>
<reference evidence="1 2" key="3">
    <citation type="submission" date="2023-06" db="EMBL/GenBank/DDBJ databases">
        <authorList>
            <person name="Zeman M."/>
            <person name="Kubasova T."/>
            <person name="Jahodarova E."/>
            <person name="Nykrynova M."/>
            <person name="Rychlik I."/>
        </authorList>
    </citation>
    <scope>NUCLEOTIDE SEQUENCE [LARGE SCALE GENOMIC DNA]</scope>
    <source>
        <strain evidence="1 2">153_Feed</strain>
    </source>
</reference>
<reference evidence="2" key="1">
    <citation type="submission" date="2023-06" db="EMBL/GenBank/DDBJ databases">
        <title>Identification and characterization of horizontal gene transfer across gut microbiota members of farm animals based on homology search.</title>
        <authorList>
            <person name="Zeman M."/>
            <person name="Kubasova T."/>
            <person name="Jahodarova E."/>
            <person name="Nykrynova M."/>
            <person name="Rychlik I."/>
        </authorList>
    </citation>
    <scope>NUCLEOTIDE SEQUENCE [LARGE SCALE GENOMIC DNA]</scope>
    <source>
        <strain evidence="2">153_Feed</strain>
    </source>
</reference>